<evidence type="ECO:0000313" key="2">
    <source>
        <dbReference type="Proteomes" id="UP000887565"/>
    </source>
</evidence>
<keyword evidence="2" id="KW-1185">Reference proteome</keyword>
<dbReference type="Proteomes" id="UP000887565">
    <property type="component" value="Unplaced"/>
</dbReference>
<sequence>MNDKPKARILAISPEGLNLKALIMELMFKWADAFEVLWGQLSSLEFRIEAIALAKRIEAMNEEEEAMSNEPDVEMVPEARSEEV</sequence>
<name>A0A915JAX0_ROMCU</name>
<evidence type="ECO:0000313" key="3">
    <source>
        <dbReference type="WBParaSite" id="nRc.2.0.1.t23629-RA"/>
    </source>
</evidence>
<evidence type="ECO:0000256" key="1">
    <source>
        <dbReference type="SAM" id="MobiDB-lite"/>
    </source>
</evidence>
<accession>A0A915JAX0</accession>
<proteinExistence type="predicted"/>
<dbReference type="WBParaSite" id="nRc.2.0.1.t23629-RA">
    <property type="protein sequence ID" value="nRc.2.0.1.t23629-RA"/>
    <property type="gene ID" value="nRc.2.0.1.g23629"/>
</dbReference>
<reference evidence="3" key="1">
    <citation type="submission" date="2022-11" db="UniProtKB">
        <authorList>
            <consortium name="WormBaseParasite"/>
        </authorList>
    </citation>
    <scope>IDENTIFICATION</scope>
</reference>
<dbReference type="AlphaFoldDB" id="A0A915JAX0"/>
<feature type="region of interest" description="Disordered" evidence="1">
    <location>
        <begin position="62"/>
        <end position="84"/>
    </location>
</feature>
<feature type="compositionally biased region" description="Acidic residues" evidence="1">
    <location>
        <begin position="62"/>
        <end position="75"/>
    </location>
</feature>
<organism evidence="2 3">
    <name type="scientific">Romanomermis culicivorax</name>
    <name type="common">Nematode worm</name>
    <dbReference type="NCBI Taxonomy" id="13658"/>
    <lineage>
        <taxon>Eukaryota</taxon>
        <taxon>Metazoa</taxon>
        <taxon>Ecdysozoa</taxon>
        <taxon>Nematoda</taxon>
        <taxon>Enoplea</taxon>
        <taxon>Dorylaimia</taxon>
        <taxon>Mermithida</taxon>
        <taxon>Mermithoidea</taxon>
        <taxon>Mermithidae</taxon>
        <taxon>Romanomermis</taxon>
    </lineage>
</organism>
<protein>
    <submittedName>
        <fullName evidence="3">Uncharacterized protein</fullName>
    </submittedName>
</protein>